<evidence type="ECO:0000313" key="3">
    <source>
        <dbReference type="Proteomes" id="UP000183053"/>
    </source>
</evidence>
<dbReference type="STRING" id="47312.SAMN04489765_3127"/>
<gene>
    <name evidence="2" type="ORF">SAMN04489765_3127</name>
</gene>
<name>A0A1H1G6U7_9ACTN</name>
<dbReference type="EMBL" id="FNLF01000002">
    <property type="protein sequence ID" value="SDR08546.1"/>
    <property type="molecule type" value="Genomic_DNA"/>
</dbReference>
<organism evidence="2 3">
    <name type="scientific">Tsukamurella pulmonis</name>
    <dbReference type="NCBI Taxonomy" id="47312"/>
    <lineage>
        <taxon>Bacteria</taxon>
        <taxon>Bacillati</taxon>
        <taxon>Actinomycetota</taxon>
        <taxon>Actinomycetes</taxon>
        <taxon>Mycobacteriales</taxon>
        <taxon>Tsukamurellaceae</taxon>
        <taxon>Tsukamurella</taxon>
    </lineage>
</organism>
<sequence>MRQVLAAAQARNNAAASYVNDPMLSEAGNRQARARLAEQAKAAFDLTMDEVLESASRKVTTEVFTKALEHRPPFNRNDPAAAIITAQAWQFNVLPRLERGEQLVDVLKAADTDAVLGAERFAPAYLSGPRGSGLNAIFYDATDDVARAVTGRFIGLADSPEAAAAIEEAEHFHDDFDALLRTVQLVRRGDTASAIEAATLVGSTIAEAAPDARPEGDDAAGAGGASESVGESSA</sequence>
<keyword evidence="3" id="KW-1185">Reference proteome</keyword>
<dbReference type="AlphaFoldDB" id="A0A1H1G6U7"/>
<dbReference type="RefSeq" id="WP_231857755.1">
    <property type="nucleotide sequence ID" value="NZ_LSRH01000040.1"/>
</dbReference>
<feature type="region of interest" description="Disordered" evidence="1">
    <location>
        <begin position="208"/>
        <end position="234"/>
    </location>
</feature>
<dbReference type="Proteomes" id="UP000183053">
    <property type="component" value="Unassembled WGS sequence"/>
</dbReference>
<proteinExistence type="predicted"/>
<feature type="compositionally biased region" description="Low complexity" evidence="1">
    <location>
        <begin position="225"/>
        <end position="234"/>
    </location>
</feature>
<reference evidence="3" key="1">
    <citation type="submission" date="2016-10" db="EMBL/GenBank/DDBJ databases">
        <authorList>
            <person name="Varghese N."/>
            <person name="Submissions S."/>
        </authorList>
    </citation>
    <scope>NUCLEOTIDE SEQUENCE [LARGE SCALE GENOMIC DNA]</scope>
    <source>
        <strain evidence="3">DSM 44142</strain>
    </source>
</reference>
<accession>A0A1H1G6U7</accession>
<evidence type="ECO:0000256" key="1">
    <source>
        <dbReference type="SAM" id="MobiDB-lite"/>
    </source>
</evidence>
<protein>
    <submittedName>
        <fullName evidence="2">Uncharacterized protein</fullName>
    </submittedName>
</protein>
<evidence type="ECO:0000313" key="2">
    <source>
        <dbReference type="EMBL" id="SDR08546.1"/>
    </source>
</evidence>